<protein>
    <submittedName>
        <fullName evidence="1">Uncharacterized protein</fullName>
    </submittedName>
</protein>
<sequence length="75" mass="8174">MFTFLASVEATSSPFTSSLCCLRKDTIVVFPLVPKRGIFLSSDGNLSLPSSSFHLLYAFPIVSSDRLNAVFILSL</sequence>
<evidence type="ECO:0000313" key="2">
    <source>
        <dbReference type="Proteomes" id="UP000694892"/>
    </source>
</evidence>
<name>A0A974CKR8_XENLA</name>
<accession>A0A974CKR8</accession>
<dbReference type="AlphaFoldDB" id="A0A974CKR8"/>
<dbReference type="Proteomes" id="UP000694892">
    <property type="component" value="Chromosome 6S"/>
</dbReference>
<organism evidence="1 2">
    <name type="scientific">Xenopus laevis</name>
    <name type="common">African clawed frog</name>
    <dbReference type="NCBI Taxonomy" id="8355"/>
    <lineage>
        <taxon>Eukaryota</taxon>
        <taxon>Metazoa</taxon>
        <taxon>Chordata</taxon>
        <taxon>Craniata</taxon>
        <taxon>Vertebrata</taxon>
        <taxon>Euteleostomi</taxon>
        <taxon>Amphibia</taxon>
        <taxon>Batrachia</taxon>
        <taxon>Anura</taxon>
        <taxon>Pipoidea</taxon>
        <taxon>Pipidae</taxon>
        <taxon>Xenopodinae</taxon>
        <taxon>Xenopus</taxon>
        <taxon>Xenopus</taxon>
    </lineage>
</organism>
<evidence type="ECO:0000313" key="1">
    <source>
        <dbReference type="EMBL" id="OCT74682.1"/>
    </source>
</evidence>
<dbReference type="EMBL" id="CM004477">
    <property type="protein sequence ID" value="OCT74682.1"/>
    <property type="molecule type" value="Genomic_DNA"/>
</dbReference>
<proteinExistence type="predicted"/>
<reference evidence="2" key="1">
    <citation type="journal article" date="2016" name="Nature">
        <title>Genome evolution in the allotetraploid frog Xenopus laevis.</title>
        <authorList>
            <person name="Session A.M."/>
            <person name="Uno Y."/>
            <person name="Kwon T."/>
            <person name="Chapman J.A."/>
            <person name="Toyoda A."/>
            <person name="Takahashi S."/>
            <person name="Fukui A."/>
            <person name="Hikosaka A."/>
            <person name="Suzuki A."/>
            <person name="Kondo M."/>
            <person name="van Heeringen S.J."/>
            <person name="Quigley I."/>
            <person name="Heinz S."/>
            <person name="Ogino H."/>
            <person name="Ochi H."/>
            <person name="Hellsten U."/>
            <person name="Lyons J.B."/>
            <person name="Simakov O."/>
            <person name="Putnam N."/>
            <person name="Stites J."/>
            <person name="Kuroki Y."/>
            <person name="Tanaka T."/>
            <person name="Michiue T."/>
            <person name="Watanabe M."/>
            <person name="Bogdanovic O."/>
            <person name="Lister R."/>
            <person name="Georgiou G."/>
            <person name="Paranjpe S.S."/>
            <person name="van Kruijsbergen I."/>
            <person name="Shu S."/>
            <person name="Carlson J."/>
            <person name="Kinoshita T."/>
            <person name="Ohta Y."/>
            <person name="Mawaribuchi S."/>
            <person name="Jenkins J."/>
            <person name="Grimwood J."/>
            <person name="Schmutz J."/>
            <person name="Mitros T."/>
            <person name="Mozaffari S.V."/>
            <person name="Suzuki Y."/>
            <person name="Haramoto Y."/>
            <person name="Yamamoto T.S."/>
            <person name="Takagi C."/>
            <person name="Heald R."/>
            <person name="Miller K."/>
            <person name="Haudenschild C."/>
            <person name="Kitzman J."/>
            <person name="Nakayama T."/>
            <person name="Izutsu Y."/>
            <person name="Robert J."/>
            <person name="Fortriede J."/>
            <person name="Burns K."/>
            <person name="Lotay V."/>
            <person name="Karimi K."/>
            <person name="Yasuoka Y."/>
            <person name="Dichmann D.S."/>
            <person name="Flajnik M.F."/>
            <person name="Houston D.W."/>
            <person name="Shendure J."/>
            <person name="DuPasquier L."/>
            <person name="Vize P.D."/>
            <person name="Zorn A.M."/>
            <person name="Ito M."/>
            <person name="Marcotte E.M."/>
            <person name="Wallingford J.B."/>
            <person name="Ito Y."/>
            <person name="Asashima M."/>
            <person name="Ueno N."/>
            <person name="Matsuda Y."/>
            <person name="Veenstra G.J."/>
            <person name="Fujiyama A."/>
            <person name="Harland R.M."/>
            <person name="Taira M."/>
            <person name="Rokhsar D.S."/>
        </authorList>
    </citation>
    <scope>NUCLEOTIDE SEQUENCE [LARGE SCALE GENOMIC DNA]</scope>
    <source>
        <strain evidence="2">J</strain>
    </source>
</reference>
<gene>
    <name evidence="1" type="ORF">XELAEV_18033669mg</name>
</gene>